<organism evidence="1 2">
    <name type="scientific">Streptomyces albiaxialis</name>
    <dbReference type="NCBI Taxonomy" id="329523"/>
    <lineage>
        <taxon>Bacteria</taxon>
        <taxon>Bacillati</taxon>
        <taxon>Actinomycetota</taxon>
        <taxon>Actinomycetes</taxon>
        <taxon>Kitasatosporales</taxon>
        <taxon>Streptomycetaceae</taxon>
        <taxon>Streptomyces</taxon>
    </lineage>
</organism>
<gene>
    <name evidence="1" type="ORF">GCM10009801_44830</name>
</gene>
<protein>
    <submittedName>
        <fullName evidence="1">Uncharacterized protein</fullName>
    </submittedName>
</protein>
<reference evidence="1 2" key="1">
    <citation type="journal article" date="2019" name="Int. J. Syst. Evol. Microbiol.">
        <title>The Global Catalogue of Microorganisms (GCM) 10K type strain sequencing project: providing services to taxonomists for standard genome sequencing and annotation.</title>
        <authorList>
            <consortium name="The Broad Institute Genomics Platform"/>
            <consortium name="The Broad Institute Genome Sequencing Center for Infectious Disease"/>
            <person name="Wu L."/>
            <person name="Ma J."/>
        </authorList>
    </citation>
    <scope>NUCLEOTIDE SEQUENCE [LARGE SCALE GENOMIC DNA]</scope>
    <source>
        <strain evidence="1 2">JCM 15478</strain>
    </source>
</reference>
<evidence type="ECO:0000313" key="2">
    <source>
        <dbReference type="Proteomes" id="UP001500016"/>
    </source>
</evidence>
<evidence type="ECO:0000313" key="1">
    <source>
        <dbReference type="EMBL" id="GAA2083998.1"/>
    </source>
</evidence>
<dbReference type="Proteomes" id="UP001500016">
    <property type="component" value="Unassembled WGS sequence"/>
</dbReference>
<keyword evidence="2" id="KW-1185">Reference proteome</keyword>
<dbReference type="EMBL" id="BAAAPE010000011">
    <property type="protein sequence ID" value="GAA2083998.1"/>
    <property type="molecule type" value="Genomic_DNA"/>
</dbReference>
<name>A0ABN2W8Q4_9ACTN</name>
<dbReference type="RefSeq" id="WP_425578239.1">
    <property type="nucleotide sequence ID" value="NZ_BAAAPE010000011.1"/>
</dbReference>
<comment type="caution">
    <text evidence="1">The sequence shown here is derived from an EMBL/GenBank/DDBJ whole genome shotgun (WGS) entry which is preliminary data.</text>
</comment>
<proteinExistence type="predicted"/>
<accession>A0ABN2W8Q4</accession>
<sequence length="68" mass="7505">MLAPEVAGLYTDGRVVADEGDLDWIEIHGFDGTPLACQQQLHLDFGVDDLDTEEYENRVSTLATDIIP</sequence>